<comment type="caution">
    <text evidence="2">The sequence shown here is derived from an EMBL/GenBank/DDBJ whole genome shotgun (WGS) entry which is preliminary data.</text>
</comment>
<dbReference type="Proteomes" id="UP000241247">
    <property type="component" value="Unassembled WGS sequence"/>
</dbReference>
<proteinExistence type="predicted"/>
<dbReference type="InterPro" id="IPR013321">
    <property type="entry name" value="Arc_rbn_hlx_hlx"/>
</dbReference>
<dbReference type="EMBL" id="PZZZ01000003">
    <property type="protein sequence ID" value="PTM96485.1"/>
    <property type="molecule type" value="Genomic_DNA"/>
</dbReference>
<dbReference type="Pfam" id="PF03869">
    <property type="entry name" value="Arc"/>
    <property type="match status" value="1"/>
</dbReference>
<protein>
    <submittedName>
        <fullName evidence="2">Arc-like DNA binding dprotein</fullName>
    </submittedName>
</protein>
<feature type="domain" description="Arc-like DNA binding" evidence="1">
    <location>
        <begin position="10"/>
        <end position="47"/>
    </location>
</feature>
<accession>A0A2T5BBX4</accession>
<evidence type="ECO:0000259" key="1">
    <source>
        <dbReference type="Pfam" id="PF03869"/>
    </source>
</evidence>
<reference evidence="2 3" key="1">
    <citation type="submission" date="2018-04" db="EMBL/GenBank/DDBJ databases">
        <title>Genomic Encyclopedia of Type Strains, Phase IV (KMG-IV): sequencing the most valuable type-strain genomes for metagenomic binning, comparative biology and taxonomic classification.</title>
        <authorList>
            <person name="Goeker M."/>
        </authorList>
    </citation>
    <scope>NUCLEOTIDE SEQUENCE [LARGE SCALE GENOMIC DNA]</scope>
    <source>
        <strain evidence="2 3">DSM 7138</strain>
    </source>
</reference>
<keyword evidence="3" id="KW-1185">Reference proteome</keyword>
<dbReference type="Gene3D" id="1.10.1220.10">
    <property type="entry name" value="Met repressor-like"/>
    <property type="match status" value="1"/>
</dbReference>
<dbReference type="GO" id="GO:0006355">
    <property type="term" value="P:regulation of DNA-templated transcription"/>
    <property type="evidence" value="ECO:0007669"/>
    <property type="project" value="InterPro"/>
</dbReference>
<dbReference type="OrthoDB" id="6890552at2"/>
<name>A0A2T5BBX4_MYCDI</name>
<dbReference type="InterPro" id="IPR005569">
    <property type="entry name" value="Arc_DNA-bd_dom"/>
</dbReference>
<gene>
    <name evidence="2" type="ORF">C7449_103504</name>
</gene>
<organism evidence="2 3">
    <name type="scientific">Mycoplana dimorpha</name>
    <dbReference type="NCBI Taxonomy" id="28320"/>
    <lineage>
        <taxon>Bacteria</taxon>
        <taxon>Pseudomonadati</taxon>
        <taxon>Pseudomonadota</taxon>
        <taxon>Alphaproteobacteria</taxon>
        <taxon>Hyphomicrobiales</taxon>
        <taxon>Rhizobiaceae</taxon>
        <taxon>Mycoplana</taxon>
    </lineage>
</organism>
<evidence type="ECO:0000313" key="2">
    <source>
        <dbReference type="EMBL" id="PTM96485.1"/>
    </source>
</evidence>
<dbReference type="RefSeq" id="WP_108002529.1">
    <property type="nucleotide sequence ID" value="NZ_JBHEEX010000002.1"/>
</dbReference>
<dbReference type="InterPro" id="IPR010985">
    <property type="entry name" value="Ribbon_hlx_hlx"/>
</dbReference>
<dbReference type="GO" id="GO:0003677">
    <property type="term" value="F:DNA binding"/>
    <property type="evidence" value="ECO:0007669"/>
    <property type="project" value="InterPro"/>
</dbReference>
<evidence type="ECO:0000313" key="3">
    <source>
        <dbReference type="Proteomes" id="UP000241247"/>
    </source>
</evidence>
<sequence length="105" mass="11479">MAKIGRGSEQAMIRLPDGMRDRLKEEAKKNGRSMNAEIVARLEATFYDPTGHSATEALNSVIAANYINATKIAAILREALERVESLPLGDVRVEDMEGYSPDGSQ</sequence>
<dbReference type="SUPFAM" id="SSF47598">
    <property type="entry name" value="Ribbon-helix-helix"/>
    <property type="match status" value="1"/>
</dbReference>
<dbReference type="AlphaFoldDB" id="A0A2T5BBX4"/>